<name>K6GJT7_9GAMM</name>
<reference evidence="1 2" key="1">
    <citation type="submission" date="2012-09" db="EMBL/GenBank/DDBJ databases">
        <authorList>
            <person name="Dupont C.L."/>
            <person name="Rusch D.B."/>
            <person name="Lombardo M.-J."/>
            <person name="Novotny M."/>
            <person name="Yee-Greenbaum J."/>
            <person name="Laskin R."/>
        </authorList>
    </citation>
    <scope>NUCLEOTIDE SEQUENCE [LARGE SCALE GENOMIC DNA]</scope>
    <source>
        <strain evidence="1">SAR86E</strain>
    </source>
</reference>
<dbReference type="AlphaFoldDB" id="K6GJT7"/>
<evidence type="ECO:0000313" key="1">
    <source>
        <dbReference type="EMBL" id="EKO37235.1"/>
    </source>
</evidence>
<proteinExistence type="predicted"/>
<protein>
    <submittedName>
        <fullName evidence="1">Uncharacterized protein</fullName>
    </submittedName>
</protein>
<evidence type="ECO:0000313" key="2">
    <source>
        <dbReference type="Proteomes" id="UP000010310"/>
    </source>
</evidence>
<gene>
    <name evidence="1" type="ORF">B273_0269</name>
</gene>
<dbReference type="EMBL" id="AMWX01000001">
    <property type="protein sequence ID" value="EKO37235.1"/>
    <property type="molecule type" value="Genomic_DNA"/>
</dbReference>
<dbReference type="Proteomes" id="UP000010310">
    <property type="component" value="Unassembled WGS sequence"/>
</dbReference>
<dbReference type="STRING" id="1208365.B273_0269"/>
<dbReference type="PATRIC" id="fig|1208365.4.peg.269"/>
<sequence>MKSYIKLICILILSGCAENSKNSNLELDNFIKPKYSFKESSFSCKLVSGQTLNSVERFIPQFVDSYVKMGRGTEELYFLFPVTDDKTDIQSFNLLLQHDEVDAVDSFNLTLAALSFDDIAICNSAKIVRNSLRLTSNKINKFPVVSEVLQCNYKDGFNYATIKLVLEQFSDALVKNNSPVDIIYSEGEGPYNSFQWTNIFLSLESRKDFVNLWQTLDISKEIQELLIEQSTCQSAKVYRQYKVL</sequence>
<keyword evidence="2" id="KW-1185">Reference proteome</keyword>
<comment type="caution">
    <text evidence="1">The sequence shown here is derived from an EMBL/GenBank/DDBJ whole genome shotgun (WGS) entry which is preliminary data.</text>
</comment>
<organism evidence="1 2">
    <name type="scientific">SAR86 cluster bacterium SAR86E</name>
    <dbReference type="NCBI Taxonomy" id="1208365"/>
    <lineage>
        <taxon>Bacteria</taxon>
        <taxon>Pseudomonadati</taxon>
        <taxon>Pseudomonadota</taxon>
        <taxon>Gammaproteobacteria</taxon>
        <taxon>SAR86 cluster</taxon>
    </lineage>
</organism>
<accession>K6GJT7</accession>